<accession>A0ABW4Q3P2</accession>
<feature type="domain" description="VTT" evidence="8">
    <location>
        <begin position="71"/>
        <end position="187"/>
    </location>
</feature>
<dbReference type="InterPro" id="IPR015414">
    <property type="entry name" value="TMEM64"/>
</dbReference>
<organism evidence="9 10">
    <name type="scientific">Arthrobacter flavus</name>
    <dbReference type="NCBI Taxonomy" id="95172"/>
    <lineage>
        <taxon>Bacteria</taxon>
        <taxon>Bacillati</taxon>
        <taxon>Actinomycetota</taxon>
        <taxon>Actinomycetes</taxon>
        <taxon>Micrococcales</taxon>
        <taxon>Micrococcaceae</taxon>
        <taxon>Arthrobacter</taxon>
    </lineage>
</organism>
<dbReference type="InterPro" id="IPR032816">
    <property type="entry name" value="VTT_dom"/>
</dbReference>
<keyword evidence="3 7" id="KW-1003">Cell membrane</keyword>
<comment type="subcellular location">
    <subcellularLocation>
        <location evidence="1 7">Cell membrane</location>
        <topology evidence="1 7">Multi-pass membrane protein</topology>
    </subcellularLocation>
</comment>
<protein>
    <recommendedName>
        <fullName evidence="7">TVP38/TMEM64 family membrane protein</fullName>
    </recommendedName>
</protein>
<feature type="transmembrane region" description="Helical" evidence="7">
    <location>
        <begin position="51"/>
        <end position="71"/>
    </location>
</feature>
<dbReference type="PANTHER" id="PTHR12677">
    <property type="entry name" value="GOLGI APPARATUS MEMBRANE PROTEIN TVP38-RELATED"/>
    <property type="match status" value="1"/>
</dbReference>
<reference evidence="10" key="1">
    <citation type="journal article" date="2019" name="Int. J. Syst. Evol. Microbiol.">
        <title>The Global Catalogue of Microorganisms (GCM) 10K type strain sequencing project: providing services to taxonomists for standard genome sequencing and annotation.</title>
        <authorList>
            <consortium name="The Broad Institute Genomics Platform"/>
            <consortium name="The Broad Institute Genome Sequencing Center for Infectious Disease"/>
            <person name="Wu L."/>
            <person name="Ma J."/>
        </authorList>
    </citation>
    <scope>NUCLEOTIDE SEQUENCE [LARGE SCALE GENOMIC DNA]</scope>
    <source>
        <strain evidence="10">JCM 11496</strain>
    </source>
</reference>
<dbReference type="EMBL" id="JBHUGA010000003">
    <property type="protein sequence ID" value="MFD1845198.1"/>
    <property type="molecule type" value="Genomic_DNA"/>
</dbReference>
<comment type="caution">
    <text evidence="9">The sequence shown here is derived from an EMBL/GenBank/DDBJ whole genome shotgun (WGS) entry which is preliminary data.</text>
</comment>
<evidence type="ECO:0000256" key="2">
    <source>
        <dbReference type="ARBA" id="ARBA00008640"/>
    </source>
</evidence>
<sequence>MRHEHLRGRRGSPTPILRLALLALVLLAATIAVLSLPIPPVSEMRDLVERAGWWGPAGFMVGYAALTLAPLPKNVLSIAAGVLFGFWPGLVIVYCAALIGASAAFWLGRALGRDAVEKYTGTRIAKVDALLTRSGFTAMIGVRLVPVLPFTAINYSAGLTALRWWPYFFGTMIGMLPGTMSFLALGAFGFELGWPAQLAGAVLGGLTLAGAILAARSRRQARSADV</sequence>
<evidence type="ECO:0000256" key="5">
    <source>
        <dbReference type="ARBA" id="ARBA00022989"/>
    </source>
</evidence>
<name>A0ABW4Q3P2_9MICC</name>
<evidence type="ECO:0000256" key="3">
    <source>
        <dbReference type="ARBA" id="ARBA00022475"/>
    </source>
</evidence>
<feature type="transmembrane region" description="Helical" evidence="7">
    <location>
        <begin position="167"/>
        <end position="190"/>
    </location>
</feature>
<evidence type="ECO:0000256" key="1">
    <source>
        <dbReference type="ARBA" id="ARBA00004651"/>
    </source>
</evidence>
<keyword evidence="4 7" id="KW-0812">Transmembrane</keyword>
<dbReference type="PANTHER" id="PTHR12677:SF59">
    <property type="entry name" value="GOLGI APPARATUS MEMBRANE PROTEIN TVP38-RELATED"/>
    <property type="match status" value="1"/>
</dbReference>
<feature type="transmembrane region" description="Helical" evidence="7">
    <location>
        <begin position="136"/>
        <end position="155"/>
    </location>
</feature>
<proteinExistence type="inferred from homology"/>
<evidence type="ECO:0000256" key="6">
    <source>
        <dbReference type="ARBA" id="ARBA00023136"/>
    </source>
</evidence>
<dbReference type="RefSeq" id="WP_343877225.1">
    <property type="nucleotide sequence ID" value="NZ_BAAAIJ010000003.1"/>
</dbReference>
<feature type="transmembrane region" description="Helical" evidence="7">
    <location>
        <begin position="83"/>
        <end position="107"/>
    </location>
</feature>
<comment type="similarity">
    <text evidence="2 7">Belongs to the TVP38/TMEM64 family.</text>
</comment>
<keyword evidence="6 7" id="KW-0472">Membrane</keyword>
<keyword evidence="10" id="KW-1185">Reference proteome</keyword>
<keyword evidence="5 7" id="KW-1133">Transmembrane helix</keyword>
<feature type="transmembrane region" description="Helical" evidence="7">
    <location>
        <begin position="196"/>
        <end position="215"/>
    </location>
</feature>
<evidence type="ECO:0000259" key="8">
    <source>
        <dbReference type="Pfam" id="PF09335"/>
    </source>
</evidence>
<evidence type="ECO:0000256" key="4">
    <source>
        <dbReference type="ARBA" id="ARBA00022692"/>
    </source>
</evidence>
<gene>
    <name evidence="9" type="ORF">ACFSFX_01130</name>
</gene>
<evidence type="ECO:0000313" key="10">
    <source>
        <dbReference type="Proteomes" id="UP001597307"/>
    </source>
</evidence>
<evidence type="ECO:0000313" key="9">
    <source>
        <dbReference type="EMBL" id="MFD1845198.1"/>
    </source>
</evidence>
<evidence type="ECO:0000256" key="7">
    <source>
        <dbReference type="RuleBase" id="RU366058"/>
    </source>
</evidence>
<dbReference type="Pfam" id="PF09335">
    <property type="entry name" value="VTT_dom"/>
    <property type="match status" value="1"/>
</dbReference>
<dbReference type="Proteomes" id="UP001597307">
    <property type="component" value="Unassembled WGS sequence"/>
</dbReference>